<sequence length="553" mass="62218">MIRSRISSSVPFSCSAHDSSASNNDDTSSKRSDTPLGQSAPSSHNVSVGPSSHRTNVSHLLEPAANQGPPSLTNHESSNREPSIEVVDQQQPVTGSHQPSQAVSMNLSDTCNDLLESNTVPRPNGKHRLVVFSDSSDDSDVDHQMESAIVPPCSGQLVKSQMQPTQSSRGLLKSLNDLKRYPTRQRKLPNYNGQLQADKAVDSDGRSCIETESASEEEEELVPHRGNQEEEEWVPHHMHTDYRTQSGRPFREPNPLDRSSSPDVLHHDDEPSIMNPETNNELPQDSGNLSCKDLHQQMASQIAALQTSHQLSIDQIDKVLKAIDELRKKVTATQPTSRVSRATQQSQRPPAQRSDLRRLLRQHCSILLGWSTEKKRFPQPATEGERSKWGEPIDQSSHEGQSELYVHKAATDQQVKIIKNIMLQAGVRRFAPNFLQPPNAPDNKFLWQLAQQSFTELLRCGEYKVNFQLQDPQIISQEIGKYVRETLSRRYKQEHLWPQSKQCNHATTLKRNSRQLHKIWSLPSKRPAVTMKLMTRRHLRGISGEAANTATYC</sequence>
<feature type="compositionally biased region" description="Polar residues" evidence="1">
    <location>
        <begin position="275"/>
        <end position="289"/>
    </location>
</feature>
<name>A0A0L6V929_9BASI</name>
<feature type="region of interest" description="Disordered" evidence="1">
    <location>
        <begin position="200"/>
        <end position="290"/>
    </location>
</feature>
<evidence type="ECO:0000313" key="2">
    <source>
        <dbReference type="EMBL" id="KNZ56620.1"/>
    </source>
</evidence>
<feature type="compositionally biased region" description="Basic and acidic residues" evidence="1">
    <location>
        <begin position="200"/>
        <end position="209"/>
    </location>
</feature>
<feature type="region of interest" description="Disordered" evidence="1">
    <location>
        <begin position="1"/>
        <end position="104"/>
    </location>
</feature>
<feature type="compositionally biased region" description="Low complexity" evidence="1">
    <location>
        <begin position="13"/>
        <end position="26"/>
    </location>
</feature>
<reference evidence="2 3" key="1">
    <citation type="submission" date="2015-08" db="EMBL/GenBank/DDBJ databases">
        <title>Next Generation Sequencing and Analysis of the Genome of Puccinia sorghi L Schw, the Causal Agent of Maize Common Rust.</title>
        <authorList>
            <person name="Rochi L."/>
            <person name="Burguener G."/>
            <person name="Darino M."/>
            <person name="Turjanski A."/>
            <person name="Kreff E."/>
            <person name="Dieguez M.J."/>
            <person name="Sacco F."/>
        </authorList>
    </citation>
    <scope>NUCLEOTIDE SEQUENCE [LARGE SCALE GENOMIC DNA]</scope>
    <source>
        <strain evidence="2 3">RO10H11247</strain>
    </source>
</reference>
<protein>
    <submittedName>
        <fullName evidence="2">Uncharacterized protein</fullName>
    </submittedName>
</protein>
<feature type="compositionally biased region" description="Polar residues" evidence="1">
    <location>
        <begin position="1"/>
        <end position="12"/>
    </location>
</feature>
<organism evidence="2 3">
    <name type="scientific">Puccinia sorghi</name>
    <dbReference type="NCBI Taxonomy" id="27349"/>
    <lineage>
        <taxon>Eukaryota</taxon>
        <taxon>Fungi</taxon>
        <taxon>Dikarya</taxon>
        <taxon>Basidiomycota</taxon>
        <taxon>Pucciniomycotina</taxon>
        <taxon>Pucciniomycetes</taxon>
        <taxon>Pucciniales</taxon>
        <taxon>Pucciniaceae</taxon>
        <taxon>Puccinia</taxon>
    </lineage>
</organism>
<dbReference type="EMBL" id="LAVV01007239">
    <property type="protein sequence ID" value="KNZ56620.1"/>
    <property type="molecule type" value="Genomic_DNA"/>
</dbReference>
<comment type="caution">
    <text evidence="2">The sequence shown here is derived from an EMBL/GenBank/DDBJ whole genome shotgun (WGS) entry which is preliminary data.</text>
</comment>
<dbReference type="OrthoDB" id="2506573at2759"/>
<feature type="region of interest" description="Disordered" evidence="1">
    <location>
        <begin position="331"/>
        <end position="356"/>
    </location>
</feature>
<proteinExistence type="predicted"/>
<accession>A0A0L6V929</accession>
<feature type="compositionally biased region" description="Polar residues" evidence="1">
    <location>
        <begin position="331"/>
        <end position="349"/>
    </location>
</feature>
<feature type="region of interest" description="Disordered" evidence="1">
    <location>
        <begin position="375"/>
        <end position="397"/>
    </location>
</feature>
<evidence type="ECO:0000313" key="3">
    <source>
        <dbReference type="Proteomes" id="UP000037035"/>
    </source>
</evidence>
<gene>
    <name evidence="2" type="ORF">VP01_2362g3</name>
</gene>
<dbReference type="VEuPathDB" id="FungiDB:VP01_2362g3"/>
<feature type="compositionally biased region" description="Polar residues" evidence="1">
    <location>
        <begin position="35"/>
        <end position="58"/>
    </location>
</feature>
<feature type="compositionally biased region" description="Polar residues" evidence="1">
    <location>
        <begin position="88"/>
        <end position="104"/>
    </location>
</feature>
<dbReference type="AlphaFoldDB" id="A0A0L6V929"/>
<feature type="compositionally biased region" description="Basic and acidic residues" evidence="1">
    <location>
        <begin position="383"/>
        <end position="397"/>
    </location>
</feature>
<keyword evidence="3" id="KW-1185">Reference proteome</keyword>
<evidence type="ECO:0000256" key="1">
    <source>
        <dbReference type="SAM" id="MobiDB-lite"/>
    </source>
</evidence>
<feature type="compositionally biased region" description="Basic and acidic residues" evidence="1">
    <location>
        <begin position="221"/>
        <end position="242"/>
    </location>
</feature>
<dbReference type="Proteomes" id="UP000037035">
    <property type="component" value="Unassembled WGS sequence"/>
</dbReference>